<reference evidence="4 5" key="1">
    <citation type="submission" date="2019-05" db="EMBL/GenBank/DDBJ databases">
        <authorList>
            <person name="Pankratov T."/>
            <person name="Grouzdev D."/>
        </authorList>
    </citation>
    <scope>NUCLEOTIDE SEQUENCE [LARGE SCALE GENOMIC DNA]</scope>
    <source>
        <strain evidence="4 5">KEBCLARHB70R</strain>
    </source>
</reference>
<dbReference type="Proteomes" id="UP000305654">
    <property type="component" value="Unassembled WGS sequence"/>
</dbReference>
<evidence type="ECO:0000259" key="3">
    <source>
        <dbReference type="PROSITE" id="PS51186"/>
    </source>
</evidence>
<dbReference type="PROSITE" id="PS51186">
    <property type="entry name" value="GNAT"/>
    <property type="match status" value="1"/>
</dbReference>
<evidence type="ECO:0000256" key="1">
    <source>
        <dbReference type="ARBA" id="ARBA00022679"/>
    </source>
</evidence>
<name>A0A5R9J1R1_9PROT</name>
<feature type="domain" description="N-acetyltransferase" evidence="3">
    <location>
        <begin position="1"/>
        <end position="128"/>
    </location>
</feature>
<keyword evidence="1 4" id="KW-0808">Transferase</keyword>
<dbReference type="GO" id="GO:0016747">
    <property type="term" value="F:acyltransferase activity, transferring groups other than amino-acyl groups"/>
    <property type="evidence" value="ECO:0007669"/>
    <property type="project" value="InterPro"/>
</dbReference>
<evidence type="ECO:0000313" key="5">
    <source>
        <dbReference type="Proteomes" id="UP000305654"/>
    </source>
</evidence>
<keyword evidence="2" id="KW-0012">Acyltransferase</keyword>
<gene>
    <name evidence="4" type="ORF">FE263_16110</name>
</gene>
<dbReference type="EMBL" id="VCDI01000006">
    <property type="protein sequence ID" value="TLU71590.1"/>
    <property type="molecule type" value="Genomic_DNA"/>
</dbReference>
<proteinExistence type="predicted"/>
<dbReference type="InterPro" id="IPR016181">
    <property type="entry name" value="Acyl_CoA_acyltransferase"/>
</dbReference>
<dbReference type="Gene3D" id="3.40.630.30">
    <property type="match status" value="1"/>
</dbReference>
<dbReference type="OrthoDB" id="143110at2"/>
<dbReference type="InterPro" id="IPR000182">
    <property type="entry name" value="GNAT_dom"/>
</dbReference>
<organism evidence="4 5">
    <name type="scientific">Lichenicoccus roseus</name>
    <dbReference type="NCBI Taxonomy" id="2683649"/>
    <lineage>
        <taxon>Bacteria</taxon>
        <taxon>Pseudomonadati</taxon>
        <taxon>Pseudomonadota</taxon>
        <taxon>Alphaproteobacteria</taxon>
        <taxon>Acetobacterales</taxon>
        <taxon>Acetobacteraceae</taxon>
        <taxon>Lichenicoccus</taxon>
    </lineage>
</organism>
<dbReference type="CDD" id="cd04301">
    <property type="entry name" value="NAT_SF"/>
    <property type="match status" value="1"/>
</dbReference>
<evidence type="ECO:0000256" key="2">
    <source>
        <dbReference type="ARBA" id="ARBA00023315"/>
    </source>
</evidence>
<protein>
    <submittedName>
        <fullName evidence="4">GNAT family N-acetyltransferase</fullName>
    </submittedName>
</protein>
<sequence>MVALRRRLLRTPLGLLLTQTQLEAERDQIHLALWHDGAVAGTLLAIRPDAGGTAKLRQMAVSASLQGRGLGAALVHHAETILQPLGANRIVLSARETAVGFYRRLGYRVTGETYIEVTIPHLPMGKIL</sequence>
<keyword evidence="5" id="KW-1185">Reference proteome</keyword>
<comment type="caution">
    <text evidence="4">The sequence shown here is derived from an EMBL/GenBank/DDBJ whole genome shotgun (WGS) entry which is preliminary data.</text>
</comment>
<accession>A0A5R9J1R1</accession>
<dbReference type="Pfam" id="PF13673">
    <property type="entry name" value="Acetyltransf_10"/>
    <property type="match status" value="1"/>
</dbReference>
<dbReference type="SUPFAM" id="SSF55729">
    <property type="entry name" value="Acyl-CoA N-acyltransferases (Nat)"/>
    <property type="match status" value="1"/>
</dbReference>
<dbReference type="PANTHER" id="PTHR43877">
    <property type="entry name" value="AMINOALKYLPHOSPHONATE N-ACETYLTRANSFERASE-RELATED-RELATED"/>
    <property type="match status" value="1"/>
</dbReference>
<dbReference type="InterPro" id="IPR050832">
    <property type="entry name" value="Bact_Acetyltransf"/>
</dbReference>
<evidence type="ECO:0000313" key="4">
    <source>
        <dbReference type="EMBL" id="TLU71590.1"/>
    </source>
</evidence>
<dbReference type="AlphaFoldDB" id="A0A5R9J1R1"/>